<dbReference type="EMBL" id="GBXM01037945">
    <property type="protein sequence ID" value="JAH70632.1"/>
    <property type="molecule type" value="Transcribed_RNA"/>
</dbReference>
<proteinExistence type="predicted"/>
<dbReference type="AlphaFoldDB" id="A0A0E9UXU0"/>
<reference evidence="1" key="2">
    <citation type="journal article" date="2015" name="Fish Shellfish Immunol.">
        <title>Early steps in the European eel (Anguilla anguilla)-Vibrio vulnificus interaction in the gills: Role of the RtxA13 toxin.</title>
        <authorList>
            <person name="Callol A."/>
            <person name="Pajuelo D."/>
            <person name="Ebbesson L."/>
            <person name="Teles M."/>
            <person name="MacKenzie S."/>
            <person name="Amaro C."/>
        </authorList>
    </citation>
    <scope>NUCLEOTIDE SEQUENCE</scope>
</reference>
<name>A0A0E9UXU0_ANGAN</name>
<sequence>MRTWHYIAPKQNKLNYYRFTSHRTLEHLFLQYLYSNNMFCGKTIIT</sequence>
<protein>
    <submittedName>
        <fullName evidence="1">Uncharacterized protein</fullName>
    </submittedName>
</protein>
<reference evidence="1" key="1">
    <citation type="submission" date="2014-11" db="EMBL/GenBank/DDBJ databases">
        <authorList>
            <person name="Amaro Gonzalez C."/>
        </authorList>
    </citation>
    <scope>NUCLEOTIDE SEQUENCE</scope>
</reference>
<evidence type="ECO:0000313" key="1">
    <source>
        <dbReference type="EMBL" id="JAH70632.1"/>
    </source>
</evidence>
<organism evidence="1">
    <name type="scientific">Anguilla anguilla</name>
    <name type="common">European freshwater eel</name>
    <name type="synonym">Muraena anguilla</name>
    <dbReference type="NCBI Taxonomy" id="7936"/>
    <lineage>
        <taxon>Eukaryota</taxon>
        <taxon>Metazoa</taxon>
        <taxon>Chordata</taxon>
        <taxon>Craniata</taxon>
        <taxon>Vertebrata</taxon>
        <taxon>Euteleostomi</taxon>
        <taxon>Actinopterygii</taxon>
        <taxon>Neopterygii</taxon>
        <taxon>Teleostei</taxon>
        <taxon>Anguilliformes</taxon>
        <taxon>Anguillidae</taxon>
        <taxon>Anguilla</taxon>
    </lineage>
</organism>
<accession>A0A0E9UXU0</accession>